<dbReference type="Proteomes" id="UP000198310">
    <property type="component" value="Unassembled WGS sequence"/>
</dbReference>
<evidence type="ECO:0000313" key="3">
    <source>
        <dbReference type="Proteomes" id="UP000198310"/>
    </source>
</evidence>
<dbReference type="AlphaFoldDB" id="A0A238V577"/>
<protein>
    <recommendedName>
        <fullName evidence="1">4-fold beta flower domain-containing protein</fullName>
    </recommendedName>
</protein>
<dbReference type="EMBL" id="FZNS01000001">
    <property type="protein sequence ID" value="SNR29615.1"/>
    <property type="molecule type" value="Genomic_DNA"/>
</dbReference>
<name>A0A238V577_9BACT</name>
<proteinExistence type="predicted"/>
<organism evidence="2 3">
    <name type="scientific">Hymenobacter mucosus</name>
    <dbReference type="NCBI Taxonomy" id="1411120"/>
    <lineage>
        <taxon>Bacteria</taxon>
        <taxon>Pseudomonadati</taxon>
        <taxon>Bacteroidota</taxon>
        <taxon>Cytophagia</taxon>
        <taxon>Cytophagales</taxon>
        <taxon>Hymenobacteraceae</taxon>
        <taxon>Hymenobacter</taxon>
    </lineage>
</organism>
<sequence length="124" mass="13845">MIPLYTTAGVPLVYADDDCRALFSSTGQIVAWFEQELLYAPNGRYLGWAEHGWVYDRNGQPALFAENAQGGPARPNLSLSAGNATPRTRWAQLPVRWPKPQPRPARRRKVTSWSPVSGLAYFAQ</sequence>
<dbReference type="RefSeq" id="WP_143436953.1">
    <property type="nucleotide sequence ID" value="NZ_FZNS01000001.1"/>
</dbReference>
<gene>
    <name evidence="2" type="ORF">SAMN06269173_101167</name>
</gene>
<dbReference type="InterPro" id="IPR048911">
    <property type="entry name" value="Bflower"/>
</dbReference>
<dbReference type="Pfam" id="PF21784">
    <property type="entry name" value="Bflower"/>
    <property type="match status" value="1"/>
</dbReference>
<evidence type="ECO:0000313" key="2">
    <source>
        <dbReference type="EMBL" id="SNR29615.1"/>
    </source>
</evidence>
<evidence type="ECO:0000259" key="1">
    <source>
        <dbReference type="Pfam" id="PF21784"/>
    </source>
</evidence>
<reference evidence="3" key="1">
    <citation type="submission" date="2017-06" db="EMBL/GenBank/DDBJ databases">
        <authorList>
            <person name="Varghese N."/>
            <person name="Submissions S."/>
        </authorList>
    </citation>
    <scope>NUCLEOTIDE SEQUENCE [LARGE SCALE GENOMIC DNA]</scope>
    <source>
        <strain evidence="3">DSM 28041</strain>
    </source>
</reference>
<accession>A0A238V577</accession>
<keyword evidence="3" id="KW-1185">Reference proteome</keyword>
<feature type="domain" description="4-fold beta flower" evidence="1">
    <location>
        <begin position="3"/>
        <end position="117"/>
    </location>
</feature>